<feature type="region of interest" description="Disordered" evidence="2">
    <location>
        <begin position="274"/>
        <end position="329"/>
    </location>
</feature>
<feature type="compositionally biased region" description="Basic and acidic residues" evidence="2">
    <location>
        <begin position="284"/>
        <end position="297"/>
    </location>
</feature>
<dbReference type="PROSITE" id="PS50294">
    <property type="entry name" value="WD_REPEATS_REGION"/>
    <property type="match status" value="1"/>
</dbReference>
<evidence type="ECO:0000256" key="2">
    <source>
        <dbReference type="SAM" id="MobiDB-lite"/>
    </source>
</evidence>
<keyword evidence="3" id="KW-0812">Transmembrane</keyword>
<feature type="compositionally biased region" description="Acidic residues" evidence="2">
    <location>
        <begin position="504"/>
        <end position="524"/>
    </location>
</feature>
<keyword evidence="7" id="KW-1185">Reference proteome</keyword>
<accession>A0A833VMA3</accession>
<feature type="repeat" description="WD" evidence="1">
    <location>
        <begin position="8"/>
        <end position="49"/>
    </location>
</feature>
<evidence type="ECO:0000313" key="7">
    <source>
        <dbReference type="Proteomes" id="UP000623129"/>
    </source>
</evidence>
<proteinExistence type="predicted"/>
<dbReference type="EMBL" id="SWLB01000016">
    <property type="protein sequence ID" value="KAF3328453.1"/>
    <property type="molecule type" value="Genomic_DNA"/>
</dbReference>
<dbReference type="SUPFAM" id="SSF50978">
    <property type="entry name" value="WD40 repeat-like"/>
    <property type="match status" value="1"/>
</dbReference>
<evidence type="ECO:0000259" key="5">
    <source>
        <dbReference type="Pfam" id="PF12894"/>
    </source>
</evidence>
<dbReference type="Gene3D" id="2.130.10.10">
    <property type="entry name" value="YVTN repeat-like/Quinoprotein amine dehydrogenase"/>
    <property type="match status" value="2"/>
</dbReference>
<keyword evidence="3" id="KW-0472">Membrane</keyword>
<evidence type="ECO:0000256" key="3">
    <source>
        <dbReference type="SAM" id="Phobius"/>
    </source>
</evidence>
<dbReference type="InterPro" id="IPR036322">
    <property type="entry name" value="WD40_repeat_dom_sf"/>
</dbReference>
<feature type="domain" description="Small-subunit processome Utp12" evidence="4">
    <location>
        <begin position="382"/>
        <end position="482"/>
    </location>
</feature>
<keyword evidence="1" id="KW-0853">WD repeat</keyword>
<protein>
    <submittedName>
        <fullName evidence="6">WD40 repeat-containing SMU1</fullName>
    </submittedName>
</protein>
<organism evidence="6 7">
    <name type="scientific">Carex littledalei</name>
    <dbReference type="NCBI Taxonomy" id="544730"/>
    <lineage>
        <taxon>Eukaryota</taxon>
        <taxon>Viridiplantae</taxon>
        <taxon>Streptophyta</taxon>
        <taxon>Embryophyta</taxon>
        <taxon>Tracheophyta</taxon>
        <taxon>Spermatophyta</taxon>
        <taxon>Magnoliopsida</taxon>
        <taxon>Liliopsida</taxon>
        <taxon>Poales</taxon>
        <taxon>Cyperaceae</taxon>
        <taxon>Cyperoideae</taxon>
        <taxon>Cariceae</taxon>
        <taxon>Carex</taxon>
        <taxon>Carex subgen. Euthyceras</taxon>
    </lineage>
</organism>
<dbReference type="SMART" id="SM00320">
    <property type="entry name" value="WD40"/>
    <property type="match status" value="4"/>
</dbReference>
<feature type="transmembrane region" description="Helical" evidence="3">
    <location>
        <begin position="76"/>
        <end position="95"/>
    </location>
</feature>
<dbReference type="Pfam" id="PF00400">
    <property type="entry name" value="WD40"/>
    <property type="match status" value="1"/>
</dbReference>
<dbReference type="PROSITE" id="PS50082">
    <property type="entry name" value="WD_REPEATS_2"/>
    <property type="match status" value="1"/>
</dbReference>
<dbReference type="PANTHER" id="PTHR45290:SF3">
    <property type="entry name" value="OS01G0649000 PROTEIN"/>
    <property type="match status" value="1"/>
</dbReference>
<dbReference type="PANTHER" id="PTHR45290">
    <property type="entry name" value="OS03G0300300 PROTEIN"/>
    <property type="match status" value="1"/>
</dbReference>
<dbReference type="InterPro" id="IPR024977">
    <property type="entry name" value="Apc4-like_WD40_dom"/>
</dbReference>
<dbReference type="InterPro" id="IPR015943">
    <property type="entry name" value="WD40/YVTN_repeat-like_dom_sf"/>
</dbReference>
<gene>
    <name evidence="6" type="ORF">FCM35_KLT07059</name>
</gene>
<evidence type="ECO:0000313" key="6">
    <source>
        <dbReference type="EMBL" id="KAF3328453.1"/>
    </source>
</evidence>
<dbReference type="InterPro" id="IPR001680">
    <property type="entry name" value="WD40_rpt"/>
</dbReference>
<dbReference type="AlphaFoldDB" id="A0A833VMA3"/>
<dbReference type="InterPro" id="IPR007148">
    <property type="entry name" value="SSU_processome_Utp12"/>
</dbReference>
<name>A0A833VMA3_9POAL</name>
<reference evidence="6" key="1">
    <citation type="submission" date="2020-01" db="EMBL/GenBank/DDBJ databases">
        <title>Genome sequence of Kobresia littledalei, the first chromosome-level genome in the family Cyperaceae.</title>
        <authorList>
            <person name="Qu G."/>
        </authorList>
    </citation>
    <scope>NUCLEOTIDE SEQUENCE</scope>
    <source>
        <strain evidence="6">C.B.Clarke</strain>
        <tissue evidence="6">Leaf</tissue>
    </source>
</reference>
<dbReference type="OrthoDB" id="30195at2759"/>
<dbReference type="Pfam" id="PF04003">
    <property type="entry name" value="Utp12"/>
    <property type="match status" value="1"/>
</dbReference>
<feature type="domain" description="Anaphase-promoting complex subunit 4-like WD40" evidence="5">
    <location>
        <begin position="78"/>
        <end position="156"/>
    </location>
</feature>
<keyword evidence="3" id="KW-1133">Transmembrane helix</keyword>
<feature type="region of interest" description="Disordered" evidence="2">
    <location>
        <begin position="490"/>
        <end position="542"/>
    </location>
</feature>
<evidence type="ECO:0000259" key="4">
    <source>
        <dbReference type="Pfam" id="PF04003"/>
    </source>
</evidence>
<dbReference type="Proteomes" id="UP000623129">
    <property type="component" value="Unassembled WGS sequence"/>
</dbReference>
<dbReference type="Pfam" id="PF12894">
    <property type="entry name" value="ANAPC4_WD40"/>
    <property type="match status" value="1"/>
</dbReference>
<evidence type="ECO:0000256" key="1">
    <source>
        <dbReference type="PROSITE-ProRule" id="PRU00221"/>
    </source>
</evidence>
<comment type="caution">
    <text evidence="6">The sequence shown here is derived from an EMBL/GenBank/DDBJ whole genome shotgun (WGS) entry which is preliminary data.</text>
</comment>
<sequence>MVKETNPNRDQSTTIQSTSFSPDGRYFAALSPESTLKVWDTSSGEIVADWTDTESAAVYSCIACSNGRKKRKKENFLLVALGTATGDVLAVDVIASKKIWTNRSFHSGEVVSLHFSKNGNLIYTAGADGVMYALHSETGEAKSKFKASKKRINSLSISHDERFVGVASKISQIIGLDSNTELAKIPSDHGHAQLISLSDKNAFCSYGSGEIHVYNFDPENKTIKINTTLQMKNAPTMLECNSNLVLSVSDKGIVYVWNIEQDAGVGSMSSTIKIKSEKRKKKGRTDGEMGKIDSQKEKVKKRAAPDSNSENEETVEKAHESGVEFNSDEPTMGEKLASLDLAIGEKEKEKVERDKSLTASFANPPSADSVHVLIRQALHADDQSLLLDCVYTRDEKVIAKSISLLTPADVMKLMKFFVLMIQSRGAIVACVIPWLRCLINLKASSIVSHDSSLSLLNSLYQLIDSRVATFGSALKLSTCIDYHFSGIDEDEAEEEAPPVIYEDKDSDEEEEASEDAMETDEEEPGNVIDAPQFSDGSEVMSD</sequence>